<comment type="caution">
    <text evidence="5">The sequence shown here is derived from an EMBL/GenBank/DDBJ whole genome shotgun (WGS) entry which is preliminary data.</text>
</comment>
<dbReference type="EMBL" id="SNYW01000007">
    <property type="protein sequence ID" value="TDQ83043.1"/>
    <property type="molecule type" value="Genomic_DNA"/>
</dbReference>
<dbReference type="Gene3D" id="2.120.10.30">
    <property type="entry name" value="TolB, C-terminal domain"/>
    <property type="match status" value="1"/>
</dbReference>
<feature type="domain" description="SMP-30/Gluconolactonase/LRE-like region" evidence="4">
    <location>
        <begin position="15"/>
        <end position="258"/>
    </location>
</feature>
<dbReference type="AlphaFoldDB" id="A0A4R6WTQ5"/>
<dbReference type="PRINTS" id="PR01790">
    <property type="entry name" value="SMP30FAMILY"/>
</dbReference>
<dbReference type="OrthoDB" id="2633250at2"/>
<evidence type="ECO:0000256" key="1">
    <source>
        <dbReference type="ARBA" id="ARBA00008853"/>
    </source>
</evidence>
<accession>A0A4R6WTQ5</accession>
<feature type="active site" description="Proton donor/acceptor" evidence="2">
    <location>
        <position position="199"/>
    </location>
</feature>
<keyword evidence="3" id="KW-0862">Zinc</keyword>
<dbReference type="SUPFAM" id="SSF63829">
    <property type="entry name" value="Calcium-dependent phosphotriesterase"/>
    <property type="match status" value="1"/>
</dbReference>
<dbReference type="GO" id="GO:0004341">
    <property type="term" value="F:gluconolactonase activity"/>
    <property type="evidence" value="ECO:0007669"/>
    <property type="project" value="TreeGrafter"/>
</dbReference>
<dbReference type="InterPro" id="IPR005511">
    <property type="entry name" value="SMP-30"/>
</dbReference>
<name>A0A4R6WTQ5_9PROT</name>
<organism evidence="5 6">
    <name type="scientific">Dongia mobilis</name>
    <dbReference type="NCBI Taxonomy" id="578943"/>
    <lineage>
        <taxon>Bacteria</taxon>
        <taxon>Pseudomonadati</taxon>
        <taxon>Pseudomonadota</taxon>
        <taxon>Alphaproteobacteria</taxon>
        <taxon>Rhodospirillales</taxon>
        <taxon>Dongiaceae</taxon>
        <taxon>Dongia</taxon>
    </lineage>
</organism>
<evidence type="ECO:0000313" key="6">
    <source>
        <dbReference type="Proteomes" id="UP000295783"/>
    </source>
</evidence>
<feature type="binding site" evidence="3">
    <location>
        <position position="199"/>
    </location>
    <ligand>
        <name>a divalent metal cation</name>
        <dbReference type="ChEBI" id="CHEBI:60240"/>
    </ligand>
</feature>
<proteinExistence type="inferred from homology"/>
<comment type="cofactor">
    <cofactor evidence="3">
        <name>Zn(2+)</name>
        <dbReference type="ChEBI" id="CHEBI:29105"/>
    </cofactor>
    <text evidence="3">Binds 1 divalent metal cation per subunit.</text>
</comment>
<dbReference type="GO" id="GO:0005509">
    <property type="term" value="F:calcium ion binding"/>
    <property type="evidence" value="ECO:0007669"/>
    <property type="project" value="TreeGrafter"/>
</dbReference>
<evidence type="ECO:0000313" key="5">
    <source>
        <dbReference type="EMBL" id="TDQ83043.1"/>
    </source>
</evidence>
<keyword evidence="3" id="KW-0479">Metal-binding</keyword>
<feature type="binding site" evidence="3">
    <location>
        <position position="149"/>
    </location>
    <ligand>
        <name>a divalent metal cation</name>
        <dbReference type="ChEBI" id="CHEBI:60240"/>
    </ligand>
</feature>
<evidence type="ECO:0000259" key="4">
    <source>
        <dbReference type="Pfam" id="PF08450"/>
    </source>
</evidence>
<dbReference type="RefSeq" id="WP_133612834.1">
    <property type="nucleotide sequence ID" value="NZ_SNYW01000007.1"/>
</dbReference>
<dbReference type="InterPro" id="IPR011042">
    <property type="entry name" value="6-blade_b-propeller_TolB-like"/>
</dbReference>
<dbReference type="GO" id="GO:0019853">
    <property type="term" value="P:L-ascorbic acid biosynthetic process"/>
    <property type="evidence" value="ECO:0007669"/>
    <property type="project" value="TreeGrafter"/>
</dbReference>
<sequence length="293" mass="32125">MSVDLQCVVKTRAVLGESVLWHPGECRIYWLDLKAPAVHIYDPATGAAESWRPELGTPMGTLVRARDGFVLSGREGVFKLDMASRRLTRWVDPNDRQEITMFNDGKVDRQGRLWLCTSDVQETEPLGGIYRLDADGHSVIQDRGSACGNGPAFSRDGRILYFADTMMRKVYAYDLDPASGRIGERREFVTFPEAEGMPDGMTVDADDHVWICQWGGAGVSRFTPAGKLDFKLELPCPLVTSCAFAGDDLDTLYVTTATVDMDQAALAQFPLAGGLFAARTGHRGLPEPVFGVG</sequence>
<feature type="binding site" evidence="3">
    <location>
        <position position="17"/>
    </location>
    <ligand>
        <name>a divalent metal cation</name>
        <dbReference type="ChEBI" id="CHEBI:60240"/>
    </ligand>
</feature>
<evidence type="ECO:0000256" key="3">
    <source>
        <dbReference type="PIRSR" id="PIRSR605511-2"/>
    </source>
</evidence>
<protein>
    <submittedName>
        <fullName evidence="5">Sugar lactone lactonase YvrE</fullName>
    </submittedName>
</protein>
<dbReference type="PANTHER" id="PTHR10907:SF47">
    <property type="entry name" value="REGUCALCIN"/>
    <property type="match status" value="1"/>
</dbReference>
<dbReference type="InterPro" id="IPR013658">
    <property type="entry name" value="SGL"/>
</dbReference>
<feature type="binding site" evidence="3">
    <location>
        <position position="103"/>
    </location>
    <ligand>
        <name>substrate</name>
    </ligand>
</feature>
<keyword evidence="6" id="KW-1185">Reference proteome</keyword>
<comment type="similarity">
    <text evidence="1">Belongs to the SMP-30/CGR1 family.</text>
</comment>
<dbReference type="Proteomes" id="UP000295783">
    <property type="component" value="Unassembled WGS sequence"/>
</dbReference>
<dbReference type="PANTHER" id="PTHR10907">
    <property type="entry name" value="REGUCALCIN"/>
    <property type="match status" value="1"/>
</dbReference>
<dbReference type="Pfam" id="PF08450">
    <property type="entry name" value="SGL"/>
    <property type="match status" value="1"/>
</dbReference>
<evidence type="ECO:0000256" key="2">
    <source>
        <dbReference type="PIRSR" id="PIRSR605511-1"/>
    </source>
</evidence>
<reference evidence="5 6" key="1">
    <citation type="submission" date="2019-03" db="EMBL/GenBank/DDBJ databases">
        <title>Genomic Encyclopedia of Type Strains, Phase III (KMG-III): the genomes of soil and plant-associated and newly described type strains.</title>
        <authorList>
            <person name="Whitman W."/>
        </authorList>
    </citation>
    <scope>NUCLEOTIDE SEQUENCE [LARGE SCALE GENOMIC DNA]</scope>
    <source>
        <strain evidence="5 6">CGMCC 1.7660</strain>
    </source>
</reference>
<gene>
    <name evidence="5" type="ORF">A8950_1325</name>
</gene>